<keyword evidence="8" id="KW-0028">Amino-acid biosynthesis</keyword>
<evidence type="ECO:0000256" key="1">
    <source>
        <dbReference type="ARBA" id="ARBA00004496"/>
    </source>
</evidence>
<dbReference type="RefSeq" id="WP_089612265.1">
    <property type="nucleotide sequence ID" value="NZ_CP022121.1"/>
</dbReference>
<comment type="caution">
    <text evidence="10">The sequence shown here is derived from an EMBL/GenBank/DDBJ whole genome shotgun (WGS) entry which is preliminary data.</text>
</comment>
<keyword evidence="10" id="KW-0808">Transferase</keyword>
<dbReference type="InterPro" id="IPR006195">
    <property type="entry name" value="aa-tRNA-synth_II"/>
</dbReference>
<evidence type="ECO:0000256" key="4">
    <source>
        <dbReference type="ARBA" id="ARBA00011496"/>
    </source>
</evidence>
<comment type="subcellular location">
    <subcellularLocation>
        <location evidence="1 8">Cytoplasm</location>
    </subcellularLocation>
</comment>
<dbReference type="SUPFAM" id="SSF55681">
    <property type="entry name" value="Class II aaRS and biotin synthetases"/>
    <property type="match status" value="1"/>
</dbReference>
<accession>A0ABT1Y7M2</accession>
<evidence type="ECO:0000256" key="6">
    <source>
        <dbReference type="ARBA" id="ARBA00022490"/>
    </source>
</evidence>
<evidence type="ECO:0000256" key="3">
    <source>
        <dbReference type="ARBA" id="ARBA00005539"/>
    </source>
</evidence>
<gene>
    <name evidence="8 10" type="primary">hisZ</name>
    <name evidence="10" type="ORF">NVS47_15405</name>
</gene>
<sequence>MKEKNSFQLPKGMRDLLPAEARAKRKLENCLINKFLSWGYEEVATPALEYYENLRPAETPEDQFFKLVDREGQILALRTDMTTPIARMTANHFSPADYPLKFFYLTRVFRYENIQMGRQREFYQGGVEFIGSKGAAADGEVIALAVETLKESGLADFQISLGHRDFLRGIIDQLKLDEEDELEVLKAVWKKDYVKLETILNRVQAASDIKEVILLLPTLRGDISVIHQASKVTNNPTSQAALENLAEIYRLLQVFGVEQHVFIDFGIVRDFDYYSGIIFEGYSPKVGAPILGGGRYDDLLSHYGAPAPATGFAIGLERLMLALGETEHDSDVLDYLVICQDWAAGIKKAQELRRSGFRVRTAFSKKETLPQAKEVIEL</sequence>
<name>A0ABT1Y7M2_9FIRM</name>
<dbReference type="InterPro" id="IPR004517">
    <property type="entry name" value="HisZ"/>
</dbReference>
<dbReference type="CDD" id="cd00773">
    <property type="entry name" value="HisRS-like_core"/>
    <property type="match status" value="1"/>
</dbReference>
<dbReference type="EMBL" id="JANPWE010000013">
    <property type="protein sequence ID" value="MCR6546882.1"/>
    <property type="molecule type" value="Genomic_DNA"/>
</dbReference>
<evidence type="ECO:0000259" key="9">
    <source>
        <dbReference type="PROSITE" id="PS50862"/>
    </source>
</evidence>
<comment type="miscellaneous">
    <text evidence="8">This function is generally fulfilled by the C-terminal part of HisG, which is missing in some bacteria such as this one.</text>
</comment>
<keyword evidence="8" id="KW-0368">Histidine biosynthesis</keyword>
<reference evidence="10 11" key="1">
    <citation type="submission" date="2022-08" db="EMBL/GenBank/DDBJ databases">
        <title>Proteogenomics of the novel Dehalobacterium formicoaceticum strain EZ94 highlights a key role of methyltransferases during anaerobic dichloromethane degradation.</title>
        <authorList>
            <person name="Wasmund K."/>
        </authorList>
    </citation>
    <scope>NUCLEOTIDE SEQUENCE [LARGE SCALE GENOMIC DNA]</scope>
    <source>
        <strain evidence="10 11">EZ94</strain>
    </source>
</reference>
<dbReference type="PIRSF" id="PIRSF001549">
    <property type="entry name" value="His-tRNA_synth"/>
    <property type="match status" value="1"/>
</dbReference>
<feature type="domain" description="Aminoacyl-transfer RNA synthetases class-II family profile" evidence="9">
    <location>
        <begin position="1"/>
        <end position="323"/>
    </location>
</feature>
<comment type="function">
    <text evidence="7 8">Required for the first step of histidine biosynthesis. May allow the feedback regulation of ATP phosphoribosyltransferase activity by histidine.</text>
</comment>
<dbReference type="GO" id="GO:0016757">
    <property type="term" value="F:glycosyltransferase activity"/>
    <property type="evidence" value="ECO:0007669"/>
    <property type="project" value="UniProtKB-KW"/>
</dbReference>
<evidence type="ECO:0000313" key="10">
    <source>
        <dbReference type="EMBL" id="MCR6546882.1"/>
    </source>
</evidence>
<dbReference type="PANTHER" id="PTHR43707">
    <property type="entry name" value="HISTIDYL-TRNA SYNTHETASE"/>
    <property type="match status" value="1"/>
</dbReference>
<dbReference type="Gene3D" id="3.30.930.10">
    <property type="entry name" value="Bira Bifunctional Protein, Domain 2"/>
    <property type="match status" value="1"/>
</dbReference>
<dbReference type="HAMAP" id="MF_00125">
    <property type="entry name" value="HisZ"/>
    <property type="match status" value="1"/>
</dbReference>
<evidence type="ECO:0000313" key="11">
    <source>
        <dbReference type="Proteomes" id="UP001524944"/>
    </source>
</evidence>
<evidence type="ECO:0000256" key="7">
    <source>
        <dbReference type="ARBA" id="ARBA00025246"/>
    </source>
</evidence>
<evidence type="ECO:0000256" key="5">
    <source>
        <dbReference type="ARBA" id="ARBA00020397"/>
    </source>
</evidence>
<dbReference type="PANTHER" id="PTHR43707:SF1">
    <property type="entry name" value="HISTIDINE--TRNA LIGASE, MITOCHONDRIAL-RELATED"/>
    <property type="match status" value="1"/>
</dbReference>
<keyword evidence="11" id="KW-1185">Reference proteome</keyword>
<evidence type="ECO:0000256" key="2">
    <source>
        <dbReference type="ARBA" id="ARBA00004667"/>
    </source>
</evidence>
<dbReference type="InterPro" id="IPR045864">
    <property type="entry name" value="aa-tRNA-synth_II/BPL/LPL"/>
</dbReference>
<dbReference type="NCBIfam" id="TIGR00443">
    <property type="entry name" value="hisZ_biosyn_reg"/>
    <property type="match status" value="1"/>
</dbReference>
<protein>
    <recommendedName>
        <fullName evidence="5 8">ATP phosphoribosyltransferase regulatory subunit</fullName>
    </recommendedName>
</protein>
<dbReference type="PROSITE" id="PS50862">
    <property type="entry name" value="AA_TRNA_LIGASE_II"/>
    <property type="match status" value="1"/>
</dbReference>
<dbReference type="Pfam" id="PF13393">
    <property type="entry name" value="tRNA-synt_His"/>
    <property type="match status" value="1"/>
</dbReference>
<comment type="similarity">
    <text evidence="3 8">Belongs to the class-II aminoacyl-tRNA synthetase family. HisZ subfamily.</text>
</comment>
<organism evidence="10 11">
    <name type="scientific">Dehalobacterium formicoaceticum</name>
    <dbReference type="NCBI Taxonomy" id="51515"/>
    <lineage>
        <taxon>Bacteria</taxon>
        <taxon>Bacillati</taxon>
        <taxon>Bacillota</taxon>
        <taxon>Clostridia</taxon>
        <taxon>Eubacteriales</taxon>
        <taxon>Peptococcaceae</taxon>
        <taxon>Dehalobacterium</taxon>
    </lineage>
</organism>
<proteinExistence type="inferred from homology"/>
<evidence type="ECO:0000256" key="8">
    <source>
        <dbReference type="HAMAP-Rule" id="MF_00125"/>
    </source>
</evidence>
<dbReference type="InterPro" id="IPR004516">
    <property type="entry name" value="HisRS/HisZ"/>
</dbReference>
<comment type="subunit">
    <text evidence="4 8">Heteromultimer composed of HisG and HisZ subunits.</text>
</comment>
<comment type="pathway">
    <text evidence="2 8">Amino-acid biosynthesis; L-histidine biosynthesis; L-histidine from 5-phospho-alpha-D-ribose 1-diphosphate: step 1/9.</text>
</comment>
<dbReference type="Proteomes" id="UP001524944">
    <property type="component" value="Unassembled WGS sequence"/>
</dbReference>
<keyword evidence="6 8" id="KW-0963">Cytoplasm</keyword>
<dbReference type="InterPro" id="IPR041715">
    <property type="entry name" value="HisRS-like_core"/>
</dbReference>
<keyword evidence="10" id="KW-0328">Glycosyltransferase</keyword>